<dbReference type="CDD" id="cd04301">
    <property type="entry name" value="NAT_SF"/>
    <property type="match status" value="1"/>
</dbReference>
<keyword evidence="3" id="KW-1185">Reference proteome</keyword>
<reference evidence="2 3" key="1">
    <citation type="submission" date="2018-02" db="EMBL/GenBank/DDBJ databases">
        <title>Subsurface microbial communities from deep shales in Ohio and West Virginia, USA.</title>
        <authorList>
            <person name="Wrighton K."/>
        </authorList>
    </citation>
    <scope>NUCLEOTIDE SEQUENCE [LARGE SCALE GENOMIC DNA]</scope>
    <source>
        <strain evidence="2 3">OWC-G53F</strain>
    </source>
</reference>
<comment type="caution">
    <text evidence="2">The sequence shown here is derived from an EMBL/GenBank/DDBJ whole genome shotgun (WGS) entry which is preliminary data.</text>
</comment>
<name>A0A2S6GR64_9GAMM</name>
<evidence type="ECO:0000313" key="3">
    <source>
        <dbReference type="Proteomes" id="UP000238071"/>
    </source>
</evidence>
<dbReference type="Pfam" id="PF13508">
    <property type="entry name" value="Acetyltransf_7"/>
    <property type="match status" value="1"/>
</dbReference>
<dbReference type="InterPro" id="IPR016181">
    <property type="entry name" value="Acyl_CoA_acyltransferase"/>
</dbReference>
<dbReference type="Gene3D" id="3.40.630.30">
    <property type="match status" value="1"/>
</dbReference>
<sequence>MKEFQLMDGKTSDKEWLYNLYQNAMKPCIKATWGWNEEFQSNGFDNNLKPTDWKIIKNGLERIGGFVLKESNDHLWLEMIIIKPEYQQKGVGRRVLTYIQSIAKEKSLPLRLSIIKANLVRPFYLKLGFCQYDEDDSFYKMQWHS</sequence>
<dbReference type="SUPFAM" id="SSF55729">
    <property type="entry name" value="Acyl-CoA N-acyltransferases (Nat)"/>
    <property type="match status" value="1"/>
</dbReference>
<keyword evidence="2" id="KW-0689">Ribosomal protein</keyword>
<dbReference type="GO" id="GO:0005840">
    <property type="term" value="C:ribosome"/>
    <property type="evidence" value="ECO:0007669"/>
    <property type="project" value="UniProtKB-KW"/>
</dbReference>
<proteinExistence type="predicted"/>
<dbReference type="AlphaFoldDB" id="A0A2S6GR64"/>
<dbReference type="OrthoDB" id="5522469at2"/>
<accession>A0A2S6GR64</accession>
<keyword evidence="2" id="KW-0687">Ribonucleoprotein</keyword>
<protein>
    <submittedName>
        <fullName evidence="2">Ribosomal protein S18 acetylase RimI-like enzyme</fullName>
    </submittedName>
</protein>
<dbReference type="InterPro" id="IPR000182">
    <property type="entry name" value="GNAT_dom"/>
</dbReference>
<dbReference type="PROSITE" id="PS51186">
    <property type="entry name" value="GNAT"/>
    <property type="match status" value="1"/>
</dbReference>
<gene>
    <name evidence="2" type="ORF">B0F88_1131</name>
</gene>
<dbReference type="RefSeq" id="WP_104424708.1">
    <property type="nucleotide sequence ID" value="NZ_PTIY01000013.1"/>
</dbReference>
<dbReference type="Proteomes" id="UP000238071">
    <property type="component" value="Unassembled WGS sequence"/>
</dbReference>
<feature type="domain" description="N-acetyltransferase" evidence="1">
    <location>
        <begin position="4"/>
        <end position="145"/>
    </location>
</feature>
<evidence type="ECO:0000313" key="2">
    <source>
        <dbReference type="EMBL" id="PPK67663.1"/>
    </source>
</evidence>
<evidence type="ECO:0000259" key="1">
    <source>
        <dbReference type="PROSITE" id="PS51186"/>
    </source>
</evidence>
<dbReference type="EMBL" id="PTIY01000013">
    <property type="protein sequence ID" value="PPK67663.1"/>
    <property type="molecule type" value="Genomic_DNA"/>
</dbReference>
<dbReference type="GO" id="GO:0016747">
    <property type="term" value="F:acyltransferase activity, transferring groups other than amino-acyl groups"/>
    <property type="evidence" value="ECO:0007669"/>
    <property type="project" value="InterPro"/>
</dbReference>
<organism evidence="2 3">
    <name type="scientific">Methylobacter tundripaludum</name>
    <dbReference type="NCBI Taxonomy" id="173365"/>
    <lineage>
        <taxon>Bacteria</taxon>
        <taxon>Pseudomonadati</taxon>
        <taxon>Pseudomonadota</taxon>
        <taxon>Gammaproteobacteria</taxon>
        <taxon>Methylococcales</taxon>
        <taxon>Methylococcaceae</taxon>
        <taxon>Methylobacter</taxon>
    </lineage>
</organism>